<dbReference type="GO" id="GO:0016787">
    <property type="term" value="F:hydrolase activity"/>
    <property type="evidence" value="ECO:0007669"/>
    <property type="project" value="UniProtKB-KW"/>
</dbReference>
<reference evidence="3" key="1">
    <citation type="submission" date="2011-04" db="EMBL/GenBank/DDBJ databases">
        <title>Evolution of plant cell wall degrading machinery underlies the functional diversity of forest fungi.</title>
        <authorList>
            <consortium name="US DOE Joint Genome Institute (JGI-PGF)"/>
            <person name="Eastwood D.C."/>
            <person name="Floudas D."/>
            <person name="Binder M."/>
            <person name="Majcherczyk A."/>
            <person name="Schneider P."/>
            <person name="Aerts A."/>
            <person name="Asiegbu F.O."/>
            <person name="Baker S.E."/>
            <person name="Barry K."/>
            <person name="Bendiksby M."/>
            <person name="Blumentritt M."/>
            <person name="Coutinho P.M."/>
            <person name="Cullen D."/>
            <person name="Cullen D."/>
            <person name="Gathman A."/>
            <person name="Goodell B."/>
            <person name="Henrissat B."/>
            <person name="Ihrmark K."/>
            <person name="Kauserud H."/>
            <person name="Kohler A."/>
            <person name="LaButti K."/>
            <person name="Lapidus A."/>
            <person name="Lavin J.L."/>
            <person name="Lee Y.-H."/>
            <person name="Lindquist E."/>
            <person name="Lilly W."/>
            <person name="Lucas S."/>
            <person name="Morin E."/>
            <person name="Murat C."/>
            <person name="Oguiza J.A."/>
            <person name="Park J."/>
            <person name="Pisabarro A.G."/>
            <person name="Riley R."/>
            <person name="Rosling A."/>
            <person name="Salamov A."/>
            <person name="Schmidt O."/>
            <person name="Schmutz J."/>
            <person name="Skrede I."/>
            <person name="Stenlid J."/>
            <person name="Wiebenga A."/>
            <person name="Xie X."/>
            <person name="Kues U."/>
            <person name="Hibbett D.S."/>
            <person name="Hoffmeister D."/>
            <person name="Hogberg N."/>
            <person name="Martin F."/>
            <person name="Grigoriev I.V."/>
            <person name="Watkinson S.C."/>
        </authorList>
    </citation>
    <scope>NUCLEOTIDE SEQUENCE</scope>
    <source>
        <strain evidence="3">S7.9</strain>
    </source>
</reference>
<proteinExistence type="predicted"/>
<name>F8NQN7_SERL9</name>
<dbReference type="PANTHER" id="PTHR48081">
    <property type="entry name" value="AB HYDROLASE SUPERFAMILY PROTEIN C4A8.06C"/>
    <property type="match status" value="1"/>
</dbReference>
<organism>
    <name type="scientific">Serpula lacrymans var. lacrymans (strain S7.9)</name>
    <name type="common">Dry rot fungus</name>
    <dbReference type="NCBI Taxonomy" id="578457"/>
    <lineage>
        <taxon>Eukaryota</taxon>
        <taxon>Fungi</taxon>
        <taxon>Dikarya</taxon>
        <taxon>Basidiomycota</taxon>
        <taxon>Agaricomycotina</taxon>
        <taxon>Agaricomycetes</taxon>
        <taxon>Agaricomycetidae</taxon>
        <taxon>Boletales</taxon>
        <taxon>Coniophorineae</taxon>
        <taxon>Serpulaceae</taxon>
        <taxon>Serpula</taxon>
    </lineage>
</organism>
<dbReference type="EMBL" id="GL945432">
    <property type="protein sequence ID" value="EGO26643.1"/>
    <property type="molecule type" value="Genomic_DNA"/>
</dbReference>
<feature type="domain" description="Alpha/beta hydrolase fold-3" evidence="2">
    <location>
        <begin position="93"/>
        <end position="304"/>
    </location>
</feature>
<protein>
    <recommendedName>
        <fullName evidence="2">Alpha/beta hydrolase fold-3 domain-containing protein</fullName>
    </recommendedName>
</protein>
<dbReference type="RefSeq" id="XP_007316816.1">
    <property type="nucleotide sequence ID" value="XM_007316754.1"/>
</dbReference>
<dbReference type="InterPro" id="IPR013094">
    <property type="entry name" value="AB_hydrolase_3"/>
</dbReference>
<dbReference type="GeneID" id="18816413"/>
<evidence type="ECO:0000313" key="3">
    <source>
        <dbReference type="EMBL" id="EGO26643.1"/>
    </source>
</evidence>
<gene>
    <name evidence="3" type="ORF">SERLADRAFT_447792</name>
</gene>
<dbReference type="InterPro" id="IPR029058">
    <property type="entry name" value="AB_hydrolase_fold"/>
</dbReference>
<dbReference type="InterPro" id="IPR050300">
    <property type="entry name" value="GDXG_lipolytic_enzyme"/>
</dbReference>
<dbReference type="AlphaFoldDB" id="F8NQN7"/>
<accession>F8NQN7</accession>
<dbReference type="OrthoDB" id="408631at2759"/>
<sequence>MAYPVAATKDLSILHPGLHPIITLLPDTLETAKTADVVVNFMRAVPPRPHEDPEIIKKDIQVSMDDAPPEQPPTTVRLYIPKREITKGLLPVVIWSHHGGFFSAGPARLDPFCCSIAAAAGVIVAAPAYRKTPENPFPAPFDDVYQVLIWLTTSSETKQYSIDPNRIAVAGSSAGGTLAVGITLRYRDEGRDMSKIPLVILDDTSVTDTSKSYSTYHNPVNKLWNANVTRFMWDLYLPEGSSALDAKTRGYAVPVHAEDLKGLPSTMVLCAQWDDLTNDAILFAHRLLEAGVPTEIHTYRGTFHISDKLVHDTKIAAKKRRDIVDSLRAAFGTTEDKE</sequence>
<evidence type="ECO:0000259" key="2">
    <source>
        <dbReference type="Pfam" id="PF07859"/>
    </source>
</evidence>
<dbReference type="Pfam" id="PF07859">
    <property type="entry name" value="Abhydrolase_3"/>
    <property type="match status" value="1"/>
</dbReference>
<dbReference type="SUPFAM" id="SSF53474">
    <property type="entry name" value="alpha/beta-Hydrolases"/>
    <property type="match status" value="1"/>
</dbReference>
<dbReference type="Proteomes" id="UP000008064">
    <property type="component" value="Unassembled WGS sequence"/>
</dbReference>
<dbReference type="Gene3D" id="3.40.50.1820">
    <property type="entry name" value="alpha/beta hydrolase"/>
    <property type="match status" value="1"/>
</dbReference>
<dbReference type="HOGENOM" id="CLU_012494_6_4_1"/>
<evidence type="ECO:0000256" key="1">
    <source>
        <dbReference type="ARBA" id="ARBA00022801"/>
    </source>
</evidence>
<dbReference type="PANTHER" id="PTHR48081:SF8">
    <property type="entry name" value="ALPHA_BETA HYDROLASE FOLD-3 DOMAIN-CONTAINING PROTEIN-RELATED"/>
    <property type="match status" value="1"/>
</dbReference>
<keyword evidence="1" id="KW-0378">Hydrolase</keyword>
<dbReference type="KEGG" id="sla:SERLADRAFT_447792"/>